<feature type="region of interest" description="Disordered" evidence="1">
    <location>
        <begin position="62"/>
        <end position="85"/>
    </location>
</feature>
<evidence type="ECO:0000256" key="1">
    <source>
        <dbReference type="SAM" id="MobiDB-lite"/>
    </source>
</evidence>
<accession>A0A9D4JY43</accession>
<evidence type="ECO:0000313" key="3">
    <source>
        <dbReference type="Proteomes" id="UP000828390"/>
    </source>
</evidence>
<dbReference type="Proteomes" id="UP000828390">
    <property type="component" value="Unassembled WGS sequence"/>
</dbReference>
<evidence type="ECO:0000313" key="2">
    <source>
        <dbReference type="EMBL" id="KAH3824583.1"/>
    </source>
</evidence>
<protein>
    <submittedName>
        <fullName evidence="2">Uncharacterized protein</fullName>
    </submittedName>
</protein>
<dbReference type="EMBL" id="JAIWYP010000005">
    <property type="protein sequence ID" value="KAH3824583.1"/>
    <property type="molecule type" value="Genomic_DNA"/>
</dbReference>
<organism evidence="2 3">
    <name type="scientific">Dreissena polymorpha</name>
    <name type="common">Zebra mussel</name>
    <name type="synonym">Mytilus polymorpha</name>
    <dbReference type="NCBI Taxonomy" id="45954"/>
    <lineage>
        <taxon>Eukaryota</taxon>
        <taxon>Metazoa</taxon>
        <taxon>Spiralia</taxon>
        <taxon>Lophotrochozoa</taxon>
        <taxon>Mollusca</taxon>
        <taxon>Bivalvia</taxon>
        <taxon>Autobranchia</taxon>
        <taxon>Heteroconchia</taxon>
        <taxon>Euheterodonta</taxon>
        <taxon>Imparidentia</taxon>
        <taxon>Neoheterodontei</taxon>
        <taxon>Myida</taxon>
        <taxon>Dreissenoidea</taxon>
        <taxon>Dreissenidae</taxon>
        <taxon>Dreissena</taxon>
    </lineage>
</organism>
<keyword evidence="3" id="KW-1185">Reference proteome</keyword>
<name>A0A9D4JY43_DREPO</name>
<reference evidence="2" key="1">
    <citation type="journal article" date="2019" name="bioRxiv">
        <title>The Genome of the Zebra Mussel, Dreissena polymorpha: A Resource for Invasive Species Research.</title>
        <authorList>
            <person name="McCartney M.A."/>
            <person name="Auch B."/>
            <person name="Kono T."/>
            <person name="Mallez S."/>
            <person name="Zhang Y."/>
            <person name="Obille A."/>
            <person name="Becker A."/>
            <person name="Abrahante J.E."/>
            <person name="Garbe J."/>
            <person name="Badalamenti J.P."/>
            <person name="Herman A."/>
            <person name="Mangelson H."/>
            <person name="Liachko I."/>
            <person name="Sullivan S."/>
            <person name="Sone E.D."/>
            <person name="Koren S."/>
            <person name="Silverstein K.A.T."/>
            <person name="Beckman K.B."/>
            <person name="Gohl D.M."/>
        </authorList>
    </citation>
    <scope>NUCLEOTIDE SEQUENCE</scope>
    <source>
        <strain evidence="2">Duluth1</strain>
        <tissue evidence="2">Whole animal</tissue>
    </source>
</reference>
<gene>
    <name evidence="2" type="ORF">DPMN_126420</name>
</gene>
<reference evidence="2" key="2">
    <citation type="submission" date="2020-11" db="EMBL/GenBank/DDBJ databases">
        <authorList>
            <person name="McCartney M.A."/>
            <person name="Auch B."/>
            <person name="Kono T."/>
            <person name="Mallez S."/>
            <person name="Becker A."/>
            <person name="Gohl D.M."/>
            <person name="Silverstein K.A.T."/>
            <person name="Koren S."/>
            <person name="Bechman K.B."/>
            <person name="Herman A."/>
            <person name="Abrahante J.E."/>
            <person name="Garbe J."/>
        </authorList>
    </citation>
    <scope>NUCLEOTIDE SEQUENCE</scope>
    <source>
        <strain evidence="2">Duluth1</strain>
        <tissue evidence="2">Whole animal</tissue>
    </source>
</reference>
<proteinExistence type="predicted"/>
<dbReference type="AlphaFoldDB" id="A0A9D4JY43"/>
<comment type="caution">
    <text evidence="2">The sequence shown here is derived from an EMBL/GenBank/DDBJ whole genome shotgun (WGS) entry which is preliminary data.</text>
</comment>
<sequence>MEKLDNSGKTLGSWCKRDTGNEYAGYCTVCMKSILCSNYVANQLISHADGQKHKENIQYMHDNSQKHSFENAPKPSSSHGGGDKSICKYIYHTRNRYKRLKSSGPLK</sequence>